<evidence type="ECO:0000259" key="3">
    <source>
        <dbReference type="Pfam" id="PF00931"/>
    </source>
</evidence>
<organism evidence="4 5">
    <name type="scientific">Quillaja saponaria</name>
    <name type="common">Soap bark tree</name>
    <dbReference type="NCBI Taxonomy" id="32244"/>
    <lineage>
        <taxon>Eukaryota</taxon>
        <taxon>Viridiplantae</taxon>
        <taxon>Streptophyta</taxon>
        <taxon>Embryophyta</taxon>
        <taxon>Tracheophyta</taxon>
        <taxon>Spermatophyta</taxon>
        <taxon>Magnoliopsida</taxon>
        <taxon>eudicotyledons</taxon>
        <taxon>Gunneridae</taxon>
        <taxon>Pentapetalae</taxon>
        <taxon>rosids</taxon>
        <taxon>fabids</taxon>
        <taxon>Fabales</taxon>
        <taxon>Quillajaceae</taxon>
        <taxon>Quillaja</taxon>
    </lineage>
</organism>
<keyword evidence="5" id="KW-1185">Reference proteome</keyword>
<accession>A0AAD7L0L7</accession>
<dbReference type="InterPro" id="IPR002182">
    <property type="entry name" value="NB-ARC"/>
</dbReference>
<dbReference type="PANTHER" id="PTHR36766:SF51">
    <property type="entry name" value="DISEASE RESISTANCE RPP13-LIKE PROTEIN 1"/>
    <property type="match status" value="1"/>
</dbReference>
<comment type="caution">
    <text evidence="4">The sequence shown here is derived from an EMBL/GenBank/DDBJ whole genome shotgun (WGS) entry which is preliminary data.</text>
</comment>
<dbReference type="GO" id="GO:0043531">
    <property type="term" value="F:ADP binding"/>
    <property type="evidence" value="ECO:0007669"/>
    <property type="project" value="InterPro"/>
</dbReference>
<proteinExistence type="predicted"/>
<protein>
    <submittedName>
        <fullName evidence="4">Disease resistance protein</fullName>
    </submittedName>
</protein>
<sequence length="264" mass="30512">MSTSNKVPRNMFYANVISYHKEIELRITEFLRNVESLEKRKDNLGLNYSYFRKPVPKNRAVPLACTPYVLGRKKKNLDILIAKFPSTPLVDETQVYGRDGYKEAILMKLLITDDVNDNCYSVIPILAMGGMGKTTLAQLVYNDDRVTDQFDIKLWIYLSKQSHVNVPTKSILDQLNVPADVSEDLSELQLKITDRLSRKKFLLAVDDFWNDKLDRWEHLQRPFNNGTVGSKILVTTQIENVTKVMQSVSIHRLKQLEILYKKCI</sequence>
<dbReference type="Pfam" id="PF00931">
    <property type="entry name" value="NB-ARC"/>
    <property type="match status" value="1"/>
</dbReference>
<dbReference type="PANTHER" id="PTHR36766">
    <property type="entry name" value="PLANT BROAD-SPECTRUM MILDEW RESISTANCE PROTEIN RPW8"/>
    <property type="match status" value="1"/>
</dbReference>
<dbReference type="GO" id="GO:0006952">
    <property type="term" value="P:defense response"/>
    <property type="evidence" value="ECO:0007669"/>
    <property type="project" value="UniProtKB-KW"/>
</dbReference>
<dbReference type="SUPFAM" id="SSF52540">
    <property type="entry name" value="P-loop containing nucleoside triphosphate hydrolases"/>
    <property type="match status" value="1"/>
</dbReference>
<evidence type="ECO:0000256" key="1">
    <source>
        <dbReference type="ARBA" id="ARBA00022821"/>
    </source>
</evidence>
<keyword evidence="1" id="KW-0611">Plant defense</keyword>
<dbReference type="EMBL" id="JARAOO010000012">
    <property type="protein sequence ID" value="KAJ7949266.1"/>
    <property type="molecule type" value="Genomic_DNA"/>
</dbReference>
<dbReference type="PRINTS" id="PR00364">
    <property type="entry name" value="DISEASERSIST"/>
</dbReference>
<keyword evidence="2" id="KW-0175">Coiled coil</keyword>
<evidence type="ECO:0000313" key="5">
    <source>
        <dbReference type="Proteomes" id="UP001163823"/>
    </source>
</evidence>
<dbReference type="KEGG" id="qsa:O6P43_029625"/>
<dbReference type="AlphaFoldDB" id="A0AAD7L0L7"/>
<feature type="coiled-coil region" evidence="2">
    <location>
        <begin position="20"/>
        <end position="47"/>
    </location>
</feature>
<reference evidence="4" key="1">
    <citation type="journal article" date="2023" name="Science">
        <title>Elucidation of the pathway for biosynthesis of saponin adjuvants from the soapbark tree.</title>
        <authorList>
            <person name="Reed J."/>
            <person name="Orme A."/>
            <person name="El-Demerdash A."/>
            <person name="Owen C."/>
            <person name="Martin L.B.B."/>
            <person name="Misra R.C."/>
            <person name="Kikuchi S."/>
            <person name="Rejzek M."/>
            <person name="Martin A.C."/>
            <person name="Harkess A."/>
            <person name="Leebens-Mack J."/>
            <person name="Louveau T."/>
            <person name="Stephenson M.J."/>
            <person name="Osbourn A."/>
        </authorList>
    </citation>
    <scope>NUCLEOTIDE SEQUENCE</scope>
    <source>
        <strain evidence="4">S10</strain>
    </source>
</reference>
<name>A0AAD7L0L7_QUISA</name>
<dbReference type="InterPro" id="IPR027417">
    <property type="entry name" value="P-loop_NTPase"/>
</dbReference>
<dbReference type="Gene3D" id="3.40.50.300">
    <property type="entry name" value="P-loop containing nucleotide triphosphate hydrolases"/>
    <property type="match status" value="1"/>
</dbReference>
<dbReference type="Proteomes" id="UP001163823">
    <property type="component" value="Chromosome 12"/>
</dbReference>
<evidence type="ECO:0000256" key="2">
    <source>
        <dbReference type="SAM" id="Coils"/>
    </source>
</evidence>
<feature type="domain" description="NB-ARC" evidence="3">
    <location>
        <begin position="102"/>
        <end position="257"/>
    </location>
</feature>
<gene>
    <name evidence="4" type="ORF">O6P43_029625</name>
</gene>
<evidence type="ECO:0000313" key="4">
    <source>
        <dbReference type="EMBL" id="KAJ7949266.1"/>
    </source>
</evidence>